<evidence type="ECO:0000313" key="1">
    <source>
        <dbReference type="EMBL" id="MCZ6162441.1"/>
    </source>
</evidence>
<gene>
    <name evidence="1" type="ORF">O6B92_08885</name>
</gene>
<accession>A0A9Q4KRJ6</accession>
<name>A0A9Q4KRJ6_9BACT</name>
<reference evidence="1" key="1">
    <citation type="submission" date="2022-12" db="EMBL/GenBank/DDBJ databases">
        <title>Species Delineation and Comparative Genomics within the Campylobacter ureolyticus Complex.</title>
        <authorList>
            <person name="Maki J."/>
            <person name="Howard M."/>
            <person name="Connelly S."/>
            <person name="Hardy D.J."/>
            <person name="Cameron A."/>
        </authorList>
    </citation>
    <scope>NUCLEOTIDE SEQUENCE</scope>
    <source>
        <strain evidence="1">URMC_786</strain>
    </source>
</reference>
<protein>
    <recommendedName>
        <fullName evidence="3">Baseplate assembly protein</fullName>
    </recommendedName>
</protein>
<comment type="caution">
    <text evidence="1">The sequence shown here is derived from an EMBL/GenBank/DDBJ whole genome shotgun (WGS) entry which is preliminary data.</text>
</comment>
<proteinExistence type="predicted"/>
<dbReference type="AlphaFoldDB" id="A0A9Q4KRJ6"/>
<evidence type="ECO:0008006" key="3">
    <source>
        <dbReference type="Google" id="ProtNLM"/>
    </source>
</evidence>
<sequence length="178" mass="20620">MNVSNFIKPLDIEKERELILEEFKQKSKKLDYVPLIGDDYMTLIDIFLYIQAKFIEFINYQISNNYLNFSTGEYLDELVALIGLKRIEAIKPIAKIKFSASSPTFLSKGTKLTDNKGHFAYLISDLEVKKEALAYAELDSFTDEQYQTTTLEIPNIYISKIEITEPFKDIKQEKAMMS</sequence>
<evidence type="ECO:0000313" key="2">
    <source>
        <dbReference type="Proteomes" id="UP001075461"/>
    </source>
</evidence>
<dbReference type="RefSeq" id="WP_269480673.1">
    <property type="nucleotide sequence ID" value="NZ_JAPXGH010000011.1"/>
</dbReference>
<organism evidence="1 2">
    <name type="scientific">Campylobacter ureolyticus</name>
    <dbReference type="NCBI Taxonomy" id="827"/>
    <lineage>
        <taxon>Bacteria</taxon>
        <taxon>Pseudomonadati</taxon>
        <taxon>Campylobacterota</taxon>
        <taxon>Epsilonproteobacteria</taxon>
        <taxon>Campylobacterales</taxon>
        <taxon>Campylobacteraceae</taxon>
        <taxon>Campylobacter</taxon>
    </lineage>
</organism>
<dbReference type="Proteomes" id="UP001075461">
    <property type="component" value="Unassembled WGS sequence"/>
</dbReference>
<dbReference type="EMBL" id="JAPXGP010000008">
    <property type="protein sequence ID" value="MCZ6162441.1"/>
    <property type="molecule type" value="Genomic_DNA"/>
</dbReference>